<evidence type="ECO:0000313" key="3">
    <source>
        <dbReference type="Proteomes" id="UP001500353"/>
    </source>
</evidence>
<keyword evidence="3" id="KW-1185">Reference proteome</keyword>
<sequence>MKKLVLVASLFIAFATNAQQRKEGFRDTKVEVYQNQRGFEGGLKLSPRQEKEIFALSKQRLTAREYDAKLRRILSREQYAQYQRNDFHKDREVAINKPFRR</sequence>
<dbReference type="RefSeq" id="WP_345202926.1">
    <property type="nucleotide sequence ID" value="NZ_BAABHX010000003.1"/>
</dbReference>
<comment type="caution">
    <text evidence="2">The sequence shown here is derived from an EMBL/GenBank/DDBJ whole genome shotgun (WGS) entry which is preliminary data.</text>
</comment>
<proteinExistence type="predicted"/>
<keyword evidence="1" id="KW-0732">Signal</keyword>
<reference evidence="3" key="1">
    <citation type="journal article" date="2019" name="Int. J. Syst. Evol. Microbiol.">
        <title>The Global Catalogue of Microorganisms (GCM) 10K type strain sequencing project: providing services to taxonomists for standard genome sequencing and annotation.</title>
        <authorList>
            <consortium name="The Broad Institute Genomics Platform"/>
            <consortium name="The Broad Institute Genome Sequencing Center for Infectious Disease"/>
            <person name="Wu L."/>
            <person name="Ma J."/>
        </authorList>
    </citation>
    <scope>NUCLEOTIDE SEQUENCE [LARGE SCALE GENOMIC DNA]</scope>
    <source>
        <strain evidence="3">JCM 18019</strain>
    </source>
</reference>
<evidence type="ECO:0000256" key="1">
    <source>
        <dbReference type="SAM" id="SignalP"/>
    </source>
</evidence>
<organism evidence="2 3">
    <name type="scientific">Chryseobacterium ginsengisoli</name>
    <dbReference type="NCBI Taxonomy" id="363853"/>
    <lineage>
        <taxon>Bacteria</taxon>
        <taxon>Pseudomonadati</taxon>
        <taxon>Bacteroidota</taxon>
        <taxon>Flavobacteriia</taxon>
        <taxon>Flavobacteriales</taxon>
        <taxon>Weeksellaceae</taxon>
        <taxon>Chryseobacterium group</taxon>
        <taxon>Chryseobacterium</taxon>
    </lineage>
</organism>
<protein>
    <recommendedName>
        <fullName evidence="4">DUF4890 domain-containing protein</fullName>
    </recommendedName>
</protein>
<gene>
    <name evidence="2" type="ORF">GCM10023210_19030</name>
</gene>
<feature type="signal peptide" evidence="1">
    <location>
        <begin position="1"/>
        <end position="18"/>
    </location>
</feature>
<dbReference type="Proteomes" id="UP001500353">
    <property type="component" value="Unassembled WGS sequence"/>
</dbReference>
<evidence type="ECO:0000313" key="2">
    <source>
        <dbReference type="EMBL" id="GAA5091529.1"/>
    </source>
</evidence>
<feature type="chain" id="PRO_5046890874" description="DUF4890 domain-containing protein" evidence="1">
    <location>
        <begin position="19"/>
        <end position="101"/>
    </location>
</feature>
<accession>A0ABP9M5M1</accession>
<dbReference type="EMBL" id="BAABHX010000003">
    <property type="protein sequence ID" value="GAA5091529.1"/>
    <property type="molecule type" value="Genomic_DNA"/>
</dbReference>
<name>A0ABP9M5M1_9FLAO</name>
<evidence type="ECO:0008006" key="4">
    <source>
        <dbReference type="Google" id="ProtNLM"/>
    </source>
</evidence>